<dbReference type="SUPFAM" id="SSF75516">
    <property type="entry name" value="Pheromone-binding domain of LuxR-like quorum-sensing transcription factors"/>
    <property type="match status" value="1"/>
</dbReference>
<evidence type="ECO:0000313" key="5">
    <source>
        <dbReference type="EMBL" id="SHE48887.1"/>
    </source>
</evidence>
<keyword evidence="6" id="KW-1185">Reference proteome</keyword>
<accession>A0A1M4TX51</accession>
<keyword evidence="2" id="KW-0238">DNA-binding</keyword>
<reference evidence="6" key="1">
    <citation type="submission" date="2016-11" db="EMBL/GenBank/DDBJ databases">
        <authorList>
            <person name="Varghese N."/>
            <person name="Submissions S."/>
        </authorList>
    </citation>
    <scope>NUCLEOTIDE SEQUENCE [LARGE SCALE GENOMIC DNA]</scope>
    <source>
        <strain evidence="6">DSM 29326</strain>
    </source>
</reference>
<keyword evidence="3" id="KW-0804">Transcription</keyword>
<evidence type="ECO:0000256" key="2">
    <source>
        <dbReference type="ARBA" id="ARBA00023125"/>
    </source>
</evidence>
<keyword evidence="1" id="KW-0805">Transcription regulation</keyword>
<evidence type="ECO:0000256" key="3">
    <source>
        <dbReference type="ARBA" id="ARBA00023163"/>
    </source>
</evidence>
<dbReference type="Proteomes" id="UP000183987">
    <property type="component" value="Unassembled WGS sequence"/>
</dbReference>
<dbReference type="EMBL" id="FQUE01000001">
    <property type="protein sequence ID" value="SHE48887.1"/>
    <property type="molecule type" value="Genomic_DNA"/>
</dbReference>
<dbReference type="Pfam" id="PF03472">
    <property type="entry name" value="Autoind_bind"/>
    <property type="match status" value="1"/>
</dbReference>
<dbReference type="Gene3D" id="3.30.450.80">
    <property type="entry name" value="Transcription factor LuxR-like, autoinducer-binding domain"/>
    <property type="match status" value="1"/>
</dbReference>
<dbReference type="STRING" id="366533.SAMN05444339_101514"/>
<organism evidence="5 6">
    <name type="scientific">Loktanella atrilutea</name>
    <dbReference type="NCBI Taxonomy" id="366533"/>
    <lineage>
        <taxon>Bacteria</taxon>
        <taxon>Pseudomonadati</taxon>
        <taxon>Pseudomonadota</taxon>
        <taxon>Alphaproteobacteria</taxon>
        <taxon>Rhodobacterales</taxon>
        <taxon>Roseobacteraceae</taxon>
        <taxon>Loktanella</taxon>
    </lineage>
</organism>
<gene>
    <name evidence="5" type="ORF">SAMN05444339_101514</name>
</gene>
<feature type="domain" description="Transcription factor LuxR-like autoinducer-binding" evidence="4">
    <location>
        <begin position="15"/>
        <end position="113"/>
    </location>
</feature>
<evidence type="ECO:0000256" key="1">
    <source>
        <dbReference type="ARBA" id="ARBA00023015"/>
    </source>
</evidence>
<sequence>MAPAGYALAFHIRYASPTFLLQAYPKAWTSYYSLHALVMSDPTVAWGFTHEGACRWSDLTDDPARVMVRAAEHGLNFGMVCAVESHDSRSFGSFSRADREFTQEEMAALLDVLTDLHEATRNVSDLSPTSVEELRKMSVNYAKG</sequence>
<evidence type="ECO:0000313" key="6">
    <source>
        <dbReference type="Proteomes" id="UP000183987"/>
    </source>
</evidence>
<evidence type="ECO:0000259" key="4">
    <source>
        <dbReference type="Pfam" id="PF03472"/>
    </source>
</evidence>
<dbReference type="InterPro" id="IPR005143">
    <property type="entry name" value="TF_LuxR_autoind-bd_dom"/>
</dbReference>
<proteinExistence type="predicted"/>
<name>A0A1M4TX51_LOKAT</name>
<dbReference type="GO" id="GO:0003677">
    <property type="term" value="F:DNA binding"/>
    <property type="evidence" value="ECO:0007669"/>
    <property type="project" value="UniProtKB-KW"/>
</dbReference>
<protein>
    <submittedName>
        <fullName evidence="5">Autoinducer binding domain-containing protein</fullName>
    </submittedName>
</protein>
<dbReference type="AlphaFoldDB" id="A0A1M4TX51"/>
<dbReference type="InterPro" id="IPR036693">
    <property type="entry name" value="TF_LuxR_autoind-bd_dom_sf"/>
</dbReference>